<dbReference type="SUPFAM" id="SSF52743">
    <property type="entry name" value="Subtilisin-like"/>
    <property type="match status" value="1"/>
</dbReference>
<dbReference type="AlphaFoldDB" id="A0A4P2QNB7"/>
<dbReference type="PROSITE" id="PS00138">
    <property type="entry name" value="SUBTILASE_SER"/>
    <property type="match status" value="1"/>
</dbReference>
<dbReference type="InterPro" id="IPR023828">
    <property type="entry name" value="Peptidase_S8_Ser-AS"/>
</dbReference>
<evidence type="ECO:0000313" key="4">
    <source>
        <dbReference type="EMBL" id="AUX31416.1"/>
    </source>
</evidence>
<keyword evidence="2" id="KW-0378">Hydrolase</keyword>
<dbReference type="Gene3D" id="3.40.50.200">
    <property type="entry name" value="Peptidase S8/S53 domain"/>
    <property type="match status" value="2"/>
</dbReference>
<dbReference type="GO" id="GO:0004252">
    <property type="term" value="F:serine-type endopeptidase activity"/>
    <property type="evidence" value="ECO:0007669"/>
    <property type="project" value="InterPro"/>
</dbReference>
<evidence type="ECO:0000313" key="5">
    <source>
        <dbReference type="Proteomes" id="UP000295497"/>
    </source>
</evidence>
<evidence type="ECO:0008006" key="6">
    <source>
        <dbReference type="Google" id="ProtNLM"/>
    </source>
</evidence>
<dbReference type="EMBL" id="CP012672">
    <property type="protein sequence ID" value="AUX31416.1"/>
    <property type="molecule type" value="Genomic_DNA"/>
</dbReference>
<keyword evidence="1" id="KW-0645">Protease</keyword>
<reference evidence="4 5" key="1">
    <citation type="submission" date="2015-09" db="EMBL/GenBank/DDBJ databases">
        <title>Sorangium comparison.</title>
        <authorList>
            <person name="Zaburannyi N."/>
            <person name="Bunk B."/>
            <person name="Overmann J."/>
            <person name="Mueller R."/>
        </authorList>
    </citation>
    <scope>NUCLEOTIDE SEQUENCE [LARGE SCALE GENOMIC DNA]</scope>
    <source>
        <strain evidence="4 5">So ce836</strain>
    </source>
</reference>
<name>A0A4P2QNB7_SORCE</name>
<dbReference type="RefSeq" id="WP_129575212.1">
    <property type="nucleotide sequence ID" value="NZ_CP012672.1"/>
</dbReference>
<accession>A0A4P2QNB7</accession>
<proteinExistence type="predicted"/>
<dbReference type="InterPro" id="IPR036852">
    <property type="entry name" value="Peptidase_S8/S53_dom_sf"/>
</dbReference>
<dbReference type="InterPro" id="IPR015500">
    <property type="entry name" value="Peptidase_S8_subtilisin-rel"/>
</dbReference>
<dbReference type="CDD" id="cd05562">
    <property type="entry name" value="Peptidases_S53_like"/>
    <property type="match status" value="1"/>
</dbReference>
<organism evidence="4 5">
    <name type="scientific">Sorangium cellulosum</name>
    <name type="common">Polyangium cellulosum</name>
    <dbReference type="NCBI Taxonomy" id="56"/>
    <lineage>
        <taxon>Bacteria</taxon>
        <taxon>Pseudomonadati</taxon>
        <taxon>Myxococcota</taxon>
        <taxon>Polyangia</taxon>
        <taxon>Polyangiales</taxon>
        <taxon>Polyangiaceae</taxon>
        <taxon>Sorangium</taxon>
    </lineage>
</organism>
<dbReference type="Proteomes" id="UP000295497">
    <property type="component" value="Chromosome"/>
</dbReference>
<gene>
    <name evidence="4" type="ORF">SOCE836_035450</name>
</gene>
<protein>
    <recommendedName>
        <fullName evidence="6">Peptidase S8/S53 domain-containing protein</fullName>
    </recommendedName>
</protein>
<keyword evidence="3" id="KW-0720">Serine protease</keyword>
<evidence type="ECO:0000256" key="3">
    <source>
        <dbReference type="ARBA" id="ARBA00022825"/>
    </source>
</evidence>
<dbReference type="PRINTS" id="PR00723">
    <property type="entry name" value="SUBTILISIN"/>
</dbReference>
<dbReference type="InterPro" id="IPR034075">
    <property type="entry name" value="Glr3161-like_dom"/>
</dbReference>
<evidence type="ECO:0000256" key="1">
    <source>
        <dbReference type="ARBA" id="ARBA00022670"/>
    </source>
</evidence>
<evidence type="ECO:0000256" key="2">
    <source>
        <dbReference type="ARBA" id="ARBA00022801"/>
    </source>
</evidence>
<sequence>MKLWGISACALSMVLIGCVGEPSGEEEDVQQTAQALRERKRDLMSGPGAKLGPHLRALQRAAAARPSADEAAFDKKFAALRVQDGYVAVSAYGDDGAALAAQLAGEGMLDAKVHGESVSGRVPIARLGAIAAMRDLRYMKPTMAMTQAGLVTTQGDRSLRSDIARARFGVDGRGVRVGVLSDSFDCRREPFLPGQMFTDAAEDIRNGDLPPDIDVLEDLDPTQNGGCFDEGRAMMQIIHDVAPGASLSFHTAALGEEDFAAGIVALAEKGADIIVDDYFYLSEPMFEDGLIADAVNKVVGQGVAYFTSAGNRARHSYQSRFRDSGRVGASGGQRHDFDPGPRVDDLQRVSASARSLTIVALNWDQPSLSANGRRGSRSDVDLIFYHDNGEPVEECTLDPAQIVCQIAGIANNLGGDAVELALLVNGSDGDIDFQLGLELIAGPKPDLMKYLWFERAGNFSVDEFDTRSSTTFGHSNAAGSEAVGAAAWFQTEEWGPLDPACVPACLESFSSVGGTPILFDDRGRRLPIPEVRLKPGVTGPDGGNTTFFVRPLTIEIPGSTEPDQFPNFFGTSASAPHVAAVAALMLDARARDVAAGTSFFGSGRLRPSLVYLVLRLTAEDMRLRDLGGEIGPVPVEGARGFDFETGFGFVNAVRALQAVSSL</sequence>
<dbReference type="GO" id="GO:0006508">
    <property type="term" value="P:proteolysis"/>
    <property type="evidence" value="ECO:0007669"/>
    <property type="project" value="UniProtKB-KW"/>
</dbReference>
<dbReference type="PROSITE" id="PS51257">
    <property type="entry name" value="PROKAR_LIPOPROTEIN"/>
    <property type="match status" value="1"/>
</dbReference>